<evidence type="ECO:0000313" key="3">
    <source>
        <dbReference type="Proteomes" id="UP001152876"/>
    </source>
</evidence>
<proteinExistence type="predicted"/>
<dbReference type="InterPro" id="IPR013740">
    <property type="entry name" value="Redoxin"/>
</dbReference>
<reference evidence="2" key="1">
    <citation type="submission" date="2013-01" db="EMBL/GenBank/DDBJ databases">
        <title>Genome draft of Hydrogenophaga taeniospiralis 2K1.</title>
        <authorList>
            <person name="Gomila M."/>
            <person name="Lalucat J."/>
        </authorList>
    </citation>
    <scope>NUCLEOTIDE SEQUENCE</scope>
    <source>
        <strain evidence="2">CCUG 15921</strain>
    </source>
</reference>
<protein>
    <submittedName>
        <fullName evidence="2">Thioredoxin-like protein</fullName>
    </submittedName>
</protein>
<organism evidence="2 3">
    <name type="scientific">Hydrogenophaga taeniospiralis CCUG 15921</name>
    <dbReference type="NCBI Taxonomy" id="1281780"/>
    <lineage>
        <taxon>Bacteria</taxon>
        <taxon>Pseudomonadati</taxon>
        <taxon>Pseudomonadota</taxon>
        <taxon>Betaproteobacteria</taxon>
        <taxon>Burkholderiales</taxon>
        <taxon>Comamonadaceae</taxon>
        <taxon>Hydrogenophaga</taxon>
    </lineage>
</organism>
<dbReference type="CDD" id="cd02966">
    <property type="entry name" value="TlpA_like_family"/>
    <property type="match status" value="1"/>
</dbReference>
<dbReference type="RefSeq" id="WP_084235925.1">
    <property type="nucleotide sequence ID" value="NZ_AOGK01000001.1"/>
</dbReference>
<dbReference type="OrthoDB" id="9811352at2"/>
<dbReference type="PANTHER" id="PTHR42852:SF17">
    <property type="entry name" value="THIOREDOXIN-LIKE PROTEIN HI_1115"/>
    <property type="match status" value="1"/>
</dbReference>
<name>A0A9X4NMP7_9BURK</name>
<dbReference type="SUPFAM" id="SSF52833">
    <property type="entry name" value="Thioredoxin-like"/>
    <property type="match status" value="1"/>
</dbReference>
<dbReference type="InterPro" id="IPR013766">
    <property type="entry name" value="Thioredoxin_domain"/>
</dbReference>
<dbReference type="EMBL" id="AOGK01000001">
    <property type="protein sequence ID" value="MDG5973987.1"/>
    <property type="molecule type" value="Genomic_DNA"/>
</dbReference>
<dbReference type="PROSITE" id="PS51318">
    <property type="entry name" value="TAT"/>
    <property type="match status" value="1"/>
</dbReference>
<evidence type="ECO:0000259" key="1">
    <source>
        <dbReference type="PROSITE" id="PS51352"/>
    </source>
</evidence>
<dbReference type="Pfam" id="PF08534">
    <property type="entry name" value="Redoxin"/>
    <property type="match status" value="1"/>
</dbReference>
<gene>
    <name evidence="2" type="ORF">H010_01900</name>
</gene>
<dbReference type="AlphaFoldDB" id="A0A9X4NMP7"/>
<evidence type="ECO:0000313" key="2">
    <source>
        <dbReference type="EMBL" id="MDG5973987.1"/>
    </source>
</evidence>
<dbReference type="GO" id="GO:0016491">
    <property type="term" value="F:oxidoreductase activity"/>
    <property type="evidence" value="ECO:0007669"/>
    <property type="project" value="InterPro"/>
</dbReference>
<dbReference type="Proteomes" id="UP001152876">
    <property type="component" value="Unassembled WGS sequence"/>
</dbReference>
<sequence length="197" mass="21575">MTRPETAPRPQPNAVPDNLRARWTRRVWLGGAAAVLASPWPAAWAQPVSAAAEEAQAPPLPVLGSELKLPRIALLDGSVFEPAQAEGRPLLVYWWSSTCPFCALQSPSMDQLWQSQKARGLQMVALSIDRQPEDAVAYLKKKGYSFPAAWASPDWRKAFPKPRGLPITLLRGRDGRLVLAEKGQMFAEDVEAIAGLV</sequence>
<keyword evidence="3" id="KW-1185">Reference proteome</keyword>
<dbReference type="InterPro" id="IPR050553">
    <property type="entry name" value="Thioredoxin_ResA/DsbE_sf"/>
</dbReference>
<accession>A0A9X4NMP7</accession>
<dbReference type="InterPro" id="IPR036249">
    <property type="entry name" value="Thioredoxin-like_sf"/>
</dbReference>
<dbReference type="InterPro" id="IPR006311">
    <property type="entry name" value="TAT_signal"/>
</dbReference>
<dbReference type="PANTHER" id="PTHR42852">
    <property type="entry name" value="THIOL:DISULFIDE INTERCHANGE PROTEIN DSBE"/>
    <property type="match status" value="1"/>
</dbReference>
<comment type="caution">
    <text evidence="2">The sequence shown here is derived from an EMBL/GenBank/DDBJ whole genome shotgun (WGS) entry which is preliminary data.</text>
</comment>
<dbReference type="PROSITE" id="PS51352">
    <property type="entry name" value="THIOREDOXIN_2"/>
    <property type="match status" value="1"/>
</dbReference>
<feature type="domain" description="Thioredoxin" evidence="1">
    <location>
        <begin position="51"/>
        <end position="197"/>
    </location>
</feature>
<dbReference type="Gene3D" id="3.40.30.10">
    <property type="entry name" value="Glutaredoxin"/>
    <property type="match status" value="1"/>
</dbReference>